<keyword evidence="2 5" id="KW-0057">Aromatic amino acid biosynthesis</keyword>
<reference evidence="7 8" key="1">
    <citation type="submission" date="2016-04" db="EMBL/GenBank/DDBJ databases">
        <title>Draft genome of an Enterococcus thailandicus strain isolated from bovine feces.</title>
        <authorList>
            <person name="Beukers A.G."/>
            <person name="Zaheer R."/>
            <person name="Goji N."/>
            <person name="Cook S.R."/>
            <person name="Amoako K."/>
            <person name="Chaves A.V."/>
            <person name="Ward M.P."/>
            <person name="Mcallister T.A."/>
        </authorList>
    </citation>
    <scope>NUCLEOTIDE SEQUENCE [LARGE SCALE GENOMIC DNA]</scope>
    <source>
        <strain evidence="7 8">F0711D 46</strain>
    </source>
</reference>
<dbReference type="Pfam" id="PF01487">
    <property type="entry name" value="DHquinase_I"/>
    <property type="match status" value="1"/>
</dbReference>
<dbReference type="InterPro" id="IPR050146">
    <property type="entry name" value="Type-I_3-dehydroquinase"/>
</dbReference>
<dbReference type="GO" id="GO:0009073">
    <property type="term" value="P:aromatic amino acid family biosynthetic process"/>
    <property type="evidence" value="ECO:0007669"/>
    <property type="project" value="UniProtKB-KW"/>
</dbReference>
<feature type="binding site" evidence="5">
    <location>
        <position position="231"/>
    </location>
    <ligand>
        <name>3-dehydroquinate</name>
        <dbReference type="ChEBI" id="CHEBI:32364"/>
    </ligand>
</feature>
<evidence type="ECO:0000256" key="4">
    <source>
        <dbReference type="ARBA" id="ARBA00023270"/>
    </source>
</evidence>
<dbReference type="UniPathway" id="UPA00053">
    <property type="reaction ID" value="UER00086"/>
</dbReference>
<gene>
    <name evidence="5 6" type="primary">aroD</name>
    <name evidence="7" type="ORF">A6E74_08505</name>
    <name evidence="6" type="ORF">ETH01_18710</name>
</gene>
<comment type="function">
    <text evidence="5">Involved in the third step of the chorismate pathway, which leads to the biosynthesis of aromatic amino acids. Catalyzes the cis-dehydration of 3-dehydroquinate (DHQ) and introduces the first double bond of the aromatic ring to yield 3-dehydroshikimate.</text>
</comment>
<organism evidence="7 8">
    <name type="scientific">Enterococcus thailandicus</name>
    <dbReference type="NCBI Taxonomy" id="417368"/>
    <lineage>
        <taxon>Bacteria</taxon>
        <taxon>Bacillati</taxon>
        <taxon>Bacillota</taxon>
        <taxon>Bacilli</taxon>
        <taxon>Lactobacillales</taxon>
        <taxon>Enterococcaceae</taxon>
        <taxon>Enterococcus</taxon>
    </lineage>
</organism>
<dbReference type="EMBL" id="LWMN01000013">
    <property type="protein sequence ID" value="OAQ55520.1"/>
    <property type="molecule type" value="Genomic_DNA"/>
</dbReference>
<evidence type="ECO:0000313" key="7">
    <source>
        <dbReference type="EMBL" id="OAQ55520.1"/>
    </source>
</evidence>
<evidence type="ECO:0000313" key="6">
    <source>
        <dbReference type="EMBL" id="GEK37584.1"/>
    </source>
</evidence>
<evidence type="ECO:0000256" key="2">
    <source>
        <dbReference type="ARBA" id="ARBA00023141"/>
    </source>
</evidence>
<feature type="binding site" evidence="5">
    <location>
        <position position="235"/>
    </location>
    <ligand>
        <name>3-dehydroquinate</name>
        <dbReference type="ChEBI" id="CHEBI:32364"/>
    </ligand>
</feature>
<comment type="similarity">
    <text evidence="5">Belongs to the type-I 3-dehydroquinase family.</text>
</comment>
<dbReference type="GeneID" id="77486754"/>
<feature type="binding site" evidence="5">
    <location>
        <position position="80"/>
    </location>
    <ligand>
        <name>3-dehydroquinate</name>
        <dbReference type="ChEBI" id="CHEBI:32364"/>
    </ligand>
</feature>
<dbReference type="CDD" id="cd00502">
    <property type="entry name" value="DHQase_I"/>
    <property type="match status" value="1"/>
</dbReference>
<dbReference type="PATRIC" id="fig|417368.6.peg.1299"/>
<feature type="active site" description="Proton donor/acceptor" evidence="5">
    <location>
        <position position="141"/>
    </location>
</feature>
<dbReference type="RefSeq" id="WP_067484056.1">
    <property type="nucleotide sequence ID" value="NZ_BJUG01000010.1"/>
</dbReference>
<comment type="caution">
    <text evidence="7">The sequence shown here is derived from an EMBL/GenBank/DDBJ whole genome shotgun (WGS) entry which is preliminary data.</text>
</comment>
<dbReference type="OrthoDB" id="9813659at2"/>
<dbReference type="Gene3D" id="3.20.20.70">
    <property type="entry name" value="Aldolase class I"/>
    <property type="match status" value="1"/>
</dbReference>
<dbReference type="SUPFAM" id="SSF51569">
    <property type="entry name" value="Aldolase"/>
    <property type="match status" value="1"/>
</dbReference>
<dbReference type="NCBIfam" id="TIGR01093">
    <property type="entry name" value="aroD"/>
    <property type="match status" value="1"/>
</dbReference>
<dbReference type="Proteomes" id="UP000078516">
    <property type="component" value="Unassembled WGS sequence"/>
</dbReference>
<name>A0A179ERM1_ENTTH</name>
<dbReference type="PANTHER" id="PTHR43699">
    <property type="entry name" value="3-DEHYDROQUINATE DEHYDRATASE"/>
    <property type="match status" value="1"/>
</dbReference>
<evidence type="ECO:0000313" key="8">
    <source>
        <dbReference type="Proteomes" id="UP000078516"/>
    </source>
</evidence>
<reference evidence="6 9" key="2">
    <citation type="submission" date="2019-07" db="EMBL/GenBank/DDBJ databases">
        <title>Whole genome shotgun sequence of Enterococcus thailandicus NBRC 101867.</title>
        <authorList>
            <person name="Hosoyama A."/>
            <person name="Uohara A."/>
            <person name="Ohji S."/>
            <person name="Ichikawa N."/>
        </authorList>
    </citation>
    <scope>NUCLEOTIDE SEQUENCE [LARGE SCALE GENOMIC DNA]</scope>
    <source>
        <strain evidence="6 9">NBRC 101867</strain>
    </source>
</reference>
<dbReference type="GO" id="GO:0046279">
    <property type="term" value="P:3,4-dihydroxybenzoate biosynthetic process"/>
    <property type="evidence" value="ECO:0007669"/>
    <property type="project" value="UniProtKB-ARBA"/>
</dbReference>
<dbReference type="HAMAP" id="MF_00214">
    <property type="entry name" value="AroD"/>
    <property type="match status" value="1"/>
</dbReference>
<keyword evidence="4 5" id="KW-0704">Schiff base</keyword>
<dbReference type="InterPro" id="IPR001381">
    <property type="entry name" value="DHquinase_I"/>
</dbReference>
<dbReference type="EMBL" id="BJUG01000010">
    <property type="protein sequence ID" value="GEK37584.1"/>
    <property type="molecule type" value="Genomic_DNA"/>
</dbReference>
<feature type="active site" description="Schiff-base intermediate with substrate" evidence="5">
    <location>
        <position position="168"/>
    </location>
</feature>
<comment type="caution">
    <text evidence="5">Lacks conserved residue(s) required for the propagation of feature annotation.</text>
</comment>
<keyword evidence="3 5" id="KW-0456">Lyase</keyword>
<dbReference type="KEGG" id="eth:CK496_03790"/>
<protein>
    <recommendedName>
        <fullName evidence="5">3-dehydroquinate dehydratase</fullName>
        <shortName evidence="5">3-dehydroquinase</shortName>
        <ecNumber evidence="5">4.2.1.10</ecNumber>
    </recommendedName>
    <alternativeName>
        <fullName evidence="5">Type I DHQase</fullName>
    </alternativeName>
    <alternativeName>
        <fullName evidence="5">Type I dehydroquinase</fullName>
        <shortName evidence="5">DHQ1</shortName>
    </alternativeName>
</protein>
<comment type="catalytic activity">
    <reaction evidence="1 5">
        <text>3-dehydroquinate = 3-dehydroshikimate + H2O</text>
        <dbReference type="Rhea" id="RHEA:21096"/>
        <dbReference type="ChEBI" id="CHEBI:15377"/>
        <dbReference type="ChEBI" id="CHEBI:16630"/>
        <dbReference type="ChEBI" id="CHEBI:32364"/>
        <dbReference type="EC" id="4.2.1.10"/>
    </reaction>
</comment>
<feature type="binding site" evidence="5">
    <location>
        <begin position="44"/>
        <end position="46"/>
    </location>
    <ligand>
        <name>3-dehydroquinate</name>
        <dbReference type="ChEBI" id="CHEBI:32364"/>
    </ligand>
</feature>
<evidence type="ECO:0000256" key="1">
    <source>
        <dbReference type="ARBA" id="ARBA00001864"/>
    </source>
</evidence>
<evidence type="ECO:0000256" key="5">
    <source>
        <dbReference type="HAMAP-Rule" id="MF_00214"/>
    </source>
</evidence>
<comment type="pathway">
    <text evidence="5">Metabolic intermediate biosynthesis; chorismate biosynthesis; chorismate from D-erythrose 4-phosphate and phosphoenolpyruvate: step 3/7.</text>
</comment>
<feature type="binding site" evidence="5">
    <location>
        <position position="210"/>
    </location>
    <ligand>
        <name>3-dehydroquinate</name>
        <dbReference type="ChEBI" id="CHEBI:32364"/>
    </ligand>
</feature>
<dbReference type="EC" id="4.2.1.10" evidence="5"/>
<dbReference type="PANTHER" id="PTHR43699:SF1">
    <property type="entry name" value="3-DEHYDROQUINATE DEHYDRATASE"/>
    <property type="match status" value="1"/>
</dbReference>
<accession>A0A179ERM1</accession>
<dbReference type="Proteomes" id="UP000321361">
    <property type="component" value="Unassembled WGS sequence"/>
</dbReference>
<keyword evidence="5" id="KW-0028">Amino-acid biosynthesis</keyword>
<keyword evidence="8" id="KW-1185">Reference proteome</keyword>
<proteinExistence type="inferred from homology"/>
<dbReference type="AlphaFoldDB" id="A0A179ERM1"/>
<sequence>MIQVKNLQIGTGRPKVCAPLTGVTQEKILSEARLAREAGADLVEWRVDFYQEILQLEKVLETLVLLRHELQGLPLLFTFRTLAEGGKQDLSIREYHDLYETVVTEQLVDMVDIELFQIESLGRGMIERIKDHQIPIIISNHEFKETPSDPVLLYRLNMMEHFGASIGKLAMMPQTEQDVFRLLELTKRASAFVSIPLITVSMGEMGKLSRVAGCLTGSAVTFGAISKASASAPGQLPVKELQQIIKSLA</sequence>
<dbReference type="GO" id="GO:0009423">
    <property type="term" value="P:chorismate biosynthetic process"/>
    <property type="evidence" value="ECO:0007669"/>
    <property type="project" value="UniProtKB-UniRule"/>
</dbReference>
<evidence type="ECO:0000256" key="3">
    <source>
        <dbReference type="ARBA" id="ARBA00023239"/>
    </source>
</evidence>
<dbReference type="GO" id="GO:0003855">
    <property type="term" value="F:3-dehydroquinate dehydratase activity"/>
    <property type="evidence" value="ECO:0007669"/>
    <property type="project" value="UniProtKB-UniRule"/>
</dbReference>
<dbReference type="FunFam" id="3.20.20.70:FF:000047">
    <property type="entry name" value="3-dehydroquinate dehydratase"/>
    <property type="match status" value="1"/>
</dbReference>
<dbReference type="GO" id="GO:0008652">
    <property type="term" value="P:amino acid biosynthetic process"/>
    <property type="evidence" value="ECO:0007669"/>
    <property type="project" value="UniProtKB-KW"/>
</dbReference>
<comment type="subunit">
    <text evidence="5">Homodimer.</text>
</comment>
<evidence type="ECO:0000313" key="9">
    <source>
        <dbReference type="Proteomes" id="UP000321361"/>
    </source>
</evidence>
<dbReference type="InterPro" id="IPR013785">
    <property type="entry name" value="Aldolase_TIM"/>
</dbReference>